<accession>A0A3N0B4X5</accession>
<dbReference type="GO" id="GO:0003700">
    <property type="term" value="F:DNA-binding transcription factor activity"/>
    <property type="evidence" value="ECO:0007669"/>
    <property type="project" value="InterPro"/>
</dbReference>
<keyword evidence="3" id="KW-0804">Transcription</keyword>
<evidence type="ECO:0000256" key="1">
    <source>
        <dbReference type="ARBA" id="ARBA00023015"/>
    </source>
</evidence>
<dbReference type="Gene3D" id="1.10.10.10">
    <property type="entry name" value="Winged helix-like DNA-binding domain superfamily/Winged helix DNA-binding domain"/>
    <property type="match status" value="1"/>
</dbReference>
<dbReference type="InterPro" id="IPR000524">
    <property type="entry name" value="Tscrpt_reg_HTH_GntR"/>
</dbReference>
<comment type="caution">
    <text evidence="6">The sequence shown here is derived from an EMBL/GenBank/DDBJ whole genome shotgun (WGS) entry which is preliminary data.</text>
</comment>
<evidence type="ECO:0000313" key="6">
    <source>
        <dbReference type="EMBL" id="RNL42172.1"/>
    </source>
</evidence>
<dbReference type="AlphaFoldDB" id="A0A3N0B4X5"/>
<evidence type="ECO:0000313" key="5">
    <source>
        <dbReference type="EMBL" id="HJF66541.1"/>
    </source>
</evidence>
<dbReference type="InterPro" id="IPR036390">
    <property type="entry name" value="WH_DNA-bd_sf"/>
</dbReference>
<keyword evidence="2" id="KW-0238">DNA-binding</keyword>
<evidence type="ECO:0000313" key="7">
    <source>
        <dbReference type="Proteomes" id="UP000269591"/>
    </source>
</evidence>
<dbReference type="CDD" id="cd07377">
    <property type="entry name" value="WHTH_GntR"/>
    <property type="match status" value="1"/>
</dbReference>
<sequence>MSEFPFEVDQTSDVPPWVQLAQRIAYLINTGYFKPGDRLPTVRALAADISLNFNTVNKAYLSLSNDGYLESSRGRGVFVRDLDADVSQEYTQEVDQMMDDLISGCRDLGLSLDDIQQRMSRKIKQLKREEGGTATGRRN</sequence>
<dbReference type="Proteomes" id="UP000786989">
    <property type="component" value="Unassembled WGS sequence"/>
</dbReference>
<protein>
    <submittedName>
        <fullName evidence="6">GntR family transcriptional regulator</fullName>
    </submittedName>
</protein>
<feature type="domain" description="HTH gntR-type" evidence="4">
    <location>
        <begin position="14"/>
        <end position="82"/>
    </location>
</feature>
<dbReference type="PROSITE" id="PS50949">
    <property type="entry name" value="HTH_GNTR"/>
    <property type="match status" value="1"/>
</dbReference>
<dbReference type="RefSeq" id="WP_123208030.1">
    <property type="nucleotide sequence ID" value="NZ_JBHTHO010000013.1"/>
</dbReference>
<evidence type="ECO:0000256" key="2">
    <source>
        <dbReference type="ARBA" id="ARBA00023125"/>
    </source>
</evidence>
<keyword evidence="7" id="KW-1185">Reference proteome</keyword>
<reference evidence="5" key="4">
    <citation type="submission" date="2021-09" db="EMBL/GenBank/DDBJ databases">
        <authorList>
            <person name="Gilroy R."/>
        </authorList>
    </citation>
    <scope>NUCLEOTIDE SEQUENCE</scope>
    <source>
        <strain evidence="5">ChiGjej6B6-11269</strain>
    </source>
</reference>
<dbReference type="SMART" id="SM00345">
    <property type="entry name" value="HTH_GNTR"/>
    <property type="match status" value="1"/>
</dbReference>
<dbReference type="EMBL" id="DYWI01000203">
    <property type="protein sequence ID" value="HJF66541.1"/>
    <property type="molecule type" value="Genomic_DNA"/>
</dbReference>
<reference evidence="6" key="2">
    <citation type="journal article" date="2019" name="Microbiol. Resour. Announc.">
        <title>Draft Genome Sequences of Type Strains of Gordonibacter faecihominis, Paraeggerthella hongkongensis, Parvibacter caecicola,Slackia equolifaciens, Slackia faecicanis, and Slackia isoflavoniconvertens.</title>
        <authorList>
            <person name="Danylec N."/>
            <person name="Stoll D.A."/>
            <person name="Dotsch A."/>
            <person name="Huch M."/>
        </authorList>
    </citation>
    <scope>NUCLEOTIDE SEQUENCE</scope>
    <source>
        <strain evidence="6">DSM 24851</strain>
    </source>
</reference>
<evidence type="ECO:0000259" key="4">
    <source>
        <dbReference type="PROSITE" id="PS50949"/>
    </source>
</evidence>
<keyword evidence="1" id="KW-0805">Transcription regulation</keyword>
<dbReference type="OrthoDB" id="4307011at2"/>
<gene>
    <name evidence="6" type="ORF">DMP06_01865</name>
    <name evidence="5" type="ORF">K8U77_10580</name>
</gene>
<dbReference type="Pfam" id="PF00392">
    <property type="entry name" value="GntR"/>
    <property type="match status" value="1"/>
</dbReference>
<reference evidence="7" key="1">
    <citation type="submission" date="2018-05" db="EMBL/GenBank/DDBJ databases">
        <title>Genome Sequencing of selected type strains of the family Eggerthellaceae.</title>
        <authorList>
            <person name="Danylec N."/>
            <person name="Stoll D.A."/>
            <person name="Doetsch A."/>
            <person name="Huch M."/>
        </authorList>
    </citation>
    <scope>NUCLEOTIDE SEQUENCE [LARGE SCALE GENOMIC DNA]</scope>
    <source>
        <strain evidence="7">DSM 24851</strain>
    </source>
</reference>
<evidence type="ECO:0000256" key="3">
    <source>
        <dbReference type="ARBA" id="ARBA00023163"/>
    </source>
</evidence>
<organism evidence="6 7">
    <name type="scientific">Slackia equolifaciens</name>
    <dbReference type="NCBI Taxonomy" id="498718"/>
    <lineage>
        <taxon>Bacteria</taxon>
        <taxon>Bacillati</taxon>
        <taxon>Actinomycetota</taxon>
        <taxon>Coriobacteriia</taxon>
        <taxon>Eggerthellales</taxon>
        <taxon>Eggerthellaceae</taxon>
        <taxon>Slackia</taxon>
    </lineage>
</organism>
<reference evidence="5" key="3">
    <citation type="journal article" date="2021" name="PeerJ">
        <title>Extensive microbial diversity within the chicken gut microbiome revealed by metagenomics and culture.</title>
        <authorList>
            <person name="Gilroy R."/>
            <person name="Ravi A."/>
            <person name="Getino M."/>
            <person name="Pursley I."/>
            <person name="Horton D.L."/>
            <person name="Alikhan N.F."/>
            <person name="Baker D."/>
            <person name="Gharbi K."/>
            <person name="Hall N."/>
            <person name="Watson M."/>
            <person name="Adriaenssens E.M."/>
            <person name="Foster-Nyarko E."/>
            <person name="Jarju S."/>
            <person name="Secka A."/>
            <person name="Antonio M."/>
            <person name="Oren A."/>
            <person name="Chaudhuri R.R."/>
            <person name="La Ragione R."/>
            <person name="Hildebrand F."/>
            <person name="Pallen M.J."/>
        </authorList>
    </citation>
    <scope>NUCLEOTIDE SEQUENCE</scope>
    <source>
        <strain evidence="5">ChiGjej6B6-11269</strain>
    </source>
</reference>
<dbReference type="Proteomes" id="UP000269591">
    <property type="component" value="Unassembled WGS sequence"/>
</dbReference>
<dbReference type="EMBL" id="QIBX01000001">
    <property type="protein sequence ID" value="RNL42172.1"/>
    <property type="molecule type" value="Genomic_DNA"/>
</dbReference>
<dbReference type="InterPro" id="IPR036388">
    <property type="entry name" value="WH-like_DNA-bd_sf"/>
</dbReference>
<dbReference type="PANTHER" id="PTHR38445:SF9">
    <property type="entry name" value="HTH-TYPE TRANSCRIPTIONAL REPRESSOR YTRA"/>
    <property type="match status" value="1"/>
</dbReference>
<proteinExistence type="predicted"/>
<name>A0A3N0B4X5_9ACTN</name>
<dbReference type="PANTHER" id="PTHR38445">
    <property type="entry name" value="HTH-TYPE TRANSCRIPTIONAL REPRESSOR YTRA"/>
    <property type="match status" value="1"/>
</dbReference>
<dbReference type="SUPFAM" id="SSF46785">
    <property type="entry name" value="Winged helix' DNA-binding domain"/>
    <property type="match status" value="1"/>
</dbReference>
<dbReference type="GO" id="GO:0003677">
    <property type="term" value="F:DNA binding"/>
    <property type="evidence" value="ECO:0007669"/>
    <property type="project" value="UniProtKB-KW"/>
</dbReference>